<organism evidence="1 2">
    <name type="scientific">Methanobacterium congolense</name>
    <dbReference type="NCBI Taxonomy" id="118062"/>
    <lineage>
        <taxon>Archaea</taxon>
        <taxon>Methanobacteriati</taxon>
        <taxon>Methanobacteriota</taxon>
        <taxon>Methanomada group</taxon>
        <taxon>Methanobacteria</taxon>
        <taxon>Methanobacteriales</taxon>
        <taxon>Methanobacteriaceae</taxon>
        <taxon>Methanobacterium</taxon>
    </lineage>
</organism>
<gene>
    <name evidence="1" type="ORF">MCBB_1672</name>
</gene>
<dbReference type="InterPro" id="IPR036390">
    <property type="entry name" value="WH_DNA-bd_sf"/>
</dbReference>
<dbReference type="AlphaFoldDB" id="A0A1D3L3R6"/>
<dbReference type="Proteomes" id="UP000094707">
    <property type="component" value="Chromosome I"/>
</dbReference>
<dbReference type="InterPro" id="IPR011991">
    <property type="entry name" value="ArsR-like_HTH"/>
</dbReference>
<dbReference type="PIRSF" id="PIRSF018357">
    <property type="entry name" value="Trans_reg_ArsR_prd"/>
    <property type="match status" value="1"/>
</dbReference>
<evidence type="ECO:0000313" key="2">
    <source>
        <dbReference type="Proteomes" id="UP000094707"/>
    </source>
</evidence>
<dbReference type="PATRIC" id="fig|129848.4.peg.1712"/>
<evidence type="ECO:0000313" key="1">
    <source>
        <dbReference type="EMBL" id="SCG86227.1"/>
    </source>
</evidence>
<dbReference type="Gene3D" id="1.10.10.10">
    <property type="entry name" value="Winged helix-like DNA-binding domain superfamily/Winged helix DNA-binding domain"/>
    <property type="match status" value="1"/>
</dbReference>
<name>A0A1D3L3R6_9EURY</name>
<reference evidence="1 2" key="1">
    <citation type="submission" date="2016-08" db="EMBL/GenBank/DDBJ databases">
        <authorList>
            <person name="Seilhamer J.J."/>
        </authorList>
    </citation>
    <scope>NUCLEOTIDE SEQUENCE [LARGE SCALE GENOMIC DNA]</scope>
    <source>
        <strain evidence="1">Buetzberg</strain>
    </source>
</reference>
<accession>A0A1D3L3R6</accession>
<protein>
    <submittedName>
        <fullName evidence="1">M,thermoautotrophicum (H) plasmid-related chromosomal DNA sequence FR-Ia</fullName>
    </submittedName>
</protein>
<dbReference type="OrthoDB" id="114909at2157"/>
<dbReference type="RefSeq" id="WP_071907307.1">
    <property type="nucleotide sequence ID" value="NZ_LT607756.1"/>
</dbReference>
<dbReference type="STRING" id="118062.MCBB_1672"/>
<keyword evidence="2" id="KW-1185">Reference proteome</keyword>
<proteinExistence type="predicted"/>
<dbReference type="KEGG" id="mcub:MCBB_1672"/>
<dbReference type="SUPFAM" id="SSF46785">
    <property type="entry name" value="Winged helix' DNA-binding domain"/>
    <property type="match status" value="1"/>
</dbReference>
<dbReference type="InterPro" id="IPR036388">
    <property type="entry name" value="WH-like_DNA-bd_sf"/>
</dbReference>
<dbReference type="EMBL" id="LT607756">
    <property type="protein sequence ID" value="SCG86227.1"/>
    <property type="molecule type" value="Genomic_DNA"/>
</dbReference>
<sequence length="251" mass="29230">MEKVEEIYSEKRVDIDAKLESIHQDIKRLMERSNKEYLDLMLANLKKDFLNSITNYVSDDRENCLERGMVDPCEMRETCKSRFTNFLANNENLIKQDNVPEDVIEEKKAELSEIRKGAPFDKCDICFSEVNSLFNKQLDLISSLQIYSTNKEKRTEISAIPEEHIVKSVLEPLSNKQRLQILKSMASETRTFSTLSELTGLRGGNLLFHIQKLLETDLILQRHERGDYMITKKGFNLLIMLADFQKLQDNE</sequence>
<dbReference type="CDD" id="cd00090">
    <property type="entry name" value="HTH_ARSR"/>
    <property type="match status" value="1"/>
</dbReference>
<dbReference type="InterPro" id="IPR016723">
    <property type="entry name" value="Tscrpt_reg_ArsR_prd"/>
</dbReference>
<dbReference type="GeneID" id="30412510"/>